<keyword evidence="3" id="KW-1185">Reference proteome</keyword>
<name>A0A0D0RY65_9BACL</name>
<reference evidence="2 3" key="1">
    <citation type="submission" date="2015-01" db="EMBL/GenBank/DDBJ databases">
        <title>Draft genome of Anoxybacillus thermarum strain AF/04.</title>
        <authorList>
            <person name="Poli A."/>
            <person name="Nicolaus B."/>
            <person name="Chan K.-G."/>
            <person name="Kahar U.M."/>
            <person name="Yaakob A.S."/>
            <person name="Chan C.S."/>
            <person name="Goh K.M."/>
        </authorList>
    </citation>
    <scope>NUCLEOTIDE SEQUENCE [LARGE SCALE GENOMIC DNA]</scope>
    <source>
        <strain evidence="2 3">AF/04</strain>
    </source>
</reference>
<protein>
    <recommendedName>
        <fullName evidence="4">PTS ascorbate transporter subunit IIC</fullName>
    </recommendedName>
</protein>
<organism evidence="2 3">
    <name type="scientific">Anoxybacillus thermarum</name>
    <dbReference type="NCBI Taxonomy" id="404937"/>
    <lineage>
        <taxon>Bacteria</taxon>
        <taxon>Bacillati</taxon>
        <taxon>Bacillota</taxon>
        <taxon>Bacilli</taxon>
        <taxon>Bacillales</taxon>
        <taxon>Anoxybacillaceae</taxon>
        <taxon>Anoxybacillus</taxon>
    </lineage>
</organism>
<keyword evidence="1" id="KW-0812">Transmembrane</keyword>
<dbReference type="GeneID" id="75069976"/>
<accession>A0A0D0RY65</accession>
<dbReference type="AlphaFoldDB" id="A0A0D0RY65"/>
<dbReference type="Proteomes" id="UP000032102">
    <property type="component" value="Unassembled WGS sequence"/>
</dbReference>
<evidence type="ECO:0000313" key="3">
    <source>
        <dbReference type="Proteomes" id="UP000032102"/>
    </source>
</evidence>
<feature type="transmembrane region" description="Helical" evidence="1">
    <location>
        <begin position="24"/>
        <end position="48"/>
    </location>
</feature>
<sequence>MSSIGNVFDWAFFWGVFGFLLKTVAPFIMLIIAIVAVGMLLHGVIVAIRSRS</sequence>
<dbReference type="EMBL" id="JXTH01000053">
    <property type="protein sequence ID" value="KIQ93621.1"/>
    <property type="molecule type" value="Genomic_DNA"/>
</dbReference>
<proteinExistence type="predicted"/>
<dbReference type="PATRIC" id="fig|404937.3.peg.2462"/>
<keyword evidence="1" id="KW-1133">Transmembrane helix</keyword>
<dbReference type="RefSeq" id="WP_012574467.1">
    <property type="nucleotide sequence ID" value="NZ_JXTH01000053.1"/>
</dbReference>
<evidence type="ECO:0000256" key="1">
    <source>
        <dbReference type="SAM" id="Phobius"/>
    </source>
</evidence>
<gene>
    <name evidence="2" type="ORF">LH47_02302</name>
</gene>
<keyword evidence="1" id="KW-0472">Membrane</keyword>
<evidence type="ECO:0008006" key="4">
    <source>
        <dbReference type="Google" id="ProtNLM"/>
    </source>
</evidence>
<comment type="caution">
    <text evidence="2">The sequence shown here is derived from an EMBL/GenBank/DDBJ whole genome shotgun (WGS) entry which is preliminary data.</text>
</comment>
<evidence type="ECO:0000313" key="2">
    <source>
        <dbReference type="EMBL" id="KIQ93621.1"/>
    </source>
</evidence>